<accession>A0AAV3M4L6</accession>
<gene>
    <name evidence="1" type="ORF">HMPREF1563_1977</name>
</gene>
<reference evidence="1 2" key="1">
    <citation type="submission" date="2014-01" db="EMBL/GenBank/DDBJ databases">
        <authorList>
            <person name="Durkin A.S."/>
            <person name="McCorrison J."/>
            <person name="Torralba M."/>
            <person name="Gillis M."/>
            <person name="Haft D.H."/>
            <person name="Methe B."/>
            <person name="Sutton G."/>
            <person name="Nelson K.E."/>
        </authorList>
    </citation>
    <scope>NUCLEOTIDE SEQUENCE [LARGE SCALE GENOMIC DNA]</scope>
    <source>
        <strain evidence="1 2">205/92</strain>
    </source>
</reference>
<evidence type="ECO:0000313" key="1">
    <source>
        <dbReference type="EMBL" id="EUD10703.1"/>
    </source>
</evidence>
<comment type="caution">
    <text evidence="1">The sequence shown here is derived from an EMBL/GenBank/DDBJ whole genome shotgun (WGS) entry which is preliminary data.</text>
</comment>
<name>A0AAV3M4L6_9GAMM</name>
<dbReference type="Proteomes" id="UP000022311">
    <property type="component" value="Unassembled WGS sequence"/>
</dbReference>
<protein>
    <submittedName>
        <fullName evidence="1">Uncharacterized protein</fullName>
    </submittedName>
</protein>
<organism evidence="1 2">
    <name type="scientific">Providencia alcalifaciens 205/92</name>
    <dbReference type="NCBI Taxonomy" id="1256988"/>
    <lineage>
        <taxon>Bacteria</taxon>
        <taxon>Pseudomonadati</taxon>
        <taxon>Pseudomonadota</taxon>
        <taxon>Gammaproteobacteria</taxon>
        <taxon>Enterobacterales</taxon>
        <taxon>Morganellaceae</taxon>
        <taxon>Providencia</taxon>
    </lineage>
</organism>
<dbReference type="EMBL" id="JALD01000049">
    <property type="protein sequence ID" value="EUD10703.1"/>
    <property type="molecule type" value="Genomic_DNA"/>
</dbReference>
<evidence type="ECO:0000313" key="2">
    <source>
        <dbReference type="Proteomes" id="UP000022311"/>
    </source>
</evidence>
<sequence>MNFFQDILGIQVKSKWHKSLLNTFNNQQIKAIIAPETGFNYPLAHNYYG</sequence>
<proteinExistence type="predicted"/>
<dbReference type="AlphaFoldDB" id="A0AAV3M4L6"/>